<reference evidence="3" key="1">
    <citation type="submission" date="2021-02" db="EMBL/GenBank/DDBJ databases">
        <title>Comparative genomics of Ferrovum myxofaciens strains, predominant extremophile bacteria forming large biofilm stalactites in acid mine ecosystems.</title>
        <authorList>
            <person name="Burkartova K."/>
            <person name="Ridl J."/>
            <person name="Pajer P."/>
            <person name="Falteisek L."/>
        </authorList>
    </citation>
    <scope>NUCLEOTIDE SEQUENCE</scope>
    <source>
        <strain evidence="3">MI1III</strain>
    </source>
</reference>
<evidence type="ECO:0000313" key="3">
    <source>
        <dbReference type="EMBL" id="QWY78440.1"/>
    </source>
</evidence>
<feature type="domain" description="Transglycosylase SLT" evidence="2">
    <location>
        <begin position="16"/>
        <end position="131"/>
    </location>
</feature>
<dbReference type="RefSeq" id="WP_273120562.1">
    <property type="nucleotide sequence ID" value="NZ_CP053675.1"/>
</dbReference>
<dbReference type="SUPFAM" id="SSF53955">
    <property type="entry name" value="Lysozyme-like"/>
    <property type="match status" value="1"/>
</dbReference>
<accession>A0A9E6SYS9</accession>
<proteinExistence type="predicted"/>
<dbReference type="Proteomes" id="UP000683551">
    <property type="component" value="Chromosome"/>
</dbReference>
<evidence type="ECO:0000259" key="2">
    <source>
        <dbReference type="Pfam" id="PF01464"/>
    </source>
</evidence>
<dbReference type="EMBL" id="CP071137">
    <property type="protein sequence ID" value="QWY78440.1"/>
    <property type="molecule type" value="Genomic_DNA"/>
</dbReference>
<dbReference type="InterPro" id="IPR023346">
    <property type="entry name" value="Lysozyme-like_dom_sf"/>
</dbReference>
<dbReference type="AlphaFoldDB" id="A0A9E6SYS9"/>
<feature type="region of interest" description="Disordered" evidence="1">
    <location>
        <begin position="165"/>
        <end position="186"/>
    </location>
</feature>
<gene>
    <name evidence="3" type="ORF">JZL65_05040</name>
</gene>
<protein>
    <submittedName>
        <fullName evidence="3">Lytic transglycosylase domain-containing protein</fullName>
    </submittedName>
</protein>
<evidence type="ECO:0000256" key="1">
    <source>
        <dbReference type="SAM" id="MobiDB-lite"/>
    </source>
</evidence>
<dbReference type="Gene3D" id="1.10.530.10">
    <property type="match status" value="1"/>
</dbReference>
<dbReference type="CDD" id="cd16892">
    <property type="entry name" value="LT_VirB1-like"/>
    <property type="match status" value="1"/>
</dbReference>
<sequence>MMGALSAEPAQLIVQCAPQVAPITMAAIVQQESGGDSLALHDNDSGKTYHLGSLYEAAQMAGDLIRQGHSVDIGLAQINSKNLPALGLTMDQVLDPCTNLAAAQAILLSAWAQSGGNLQGALSAYNTGNTRGLSGARYSARVFEKAGVPSIPGGHLARWAMATKNQGDASPTTWTPQSSPLTPKGF</sequence>
<name>A0A9E6SYS9_9PROT</name>
<organism evidence="3 4">
    <name type="scientific">Ferrovum myxofaciens</name>
    <dbReference type="NCBI Taxonomy" id="416213"/>
    <lineage>
        <taxon>Bacteria</taxon>
        <taxon>Pseudomonadati</taxon>
        <taxon>Pseudomonadota</taxon>
        <taxon>Betaproteobacteria</taxon>
        <taxon>Ferrovales</taxon>
        <taxon>Ferrovaceae</taxon>
        <taxon>Ferrovum</taxon>
    </lineage>
</organism>
<evidence type="ECO:0000313" key="4">
    <source>
        <dbReference type="Proteomes" id="UP000683551"/>
    </source>
</evidence>
<dbReference type="Pfam" id="PF01464">
    <property type="entry name" value="SLT"/>
    <property type="match status" value="1"/>
</dbReference>
<dbReference type="GeneID" id="301708462"/>
<dbReference type="InterPro" id="IPR008258">
    <property type="entry name" value="Transglycosylase_SLT_dom_1"/>
</dbReference>